<evidence type="ECO:0000313" key="5">
    <source>
        <dbReference type="Proteomes" id="UP001472677"/>
    </source>
</evidence>
<sequence>MKPILPPTLRRPPGRSNKKRQLEANEAPTTGKVNKKSVKMSCTKCGKIGHNIRTCNGVIGGNKYLNKVGSSRESQALRQHQGLR</sequence>
<proteinExistence type="predicted"/>
<protein>
    <recommendedName>
        <fullName evidence="3">CCHC-type domain-containing protein</fullName>
    </recommendedName>
</protein>
<feature type="domain" description="CCHC-type" evidence="3">
    <location>
        <begin position="42"/>
        <end position="55"/>
    </location>
</feature>
<dbReference type="InterPro" id="IPR036875">
    <property type="entry name" value="Znf_CCHC_sf"/>
</dbReference>
<gene>
    <name evidence="4" type="ORF">V6N12_020085</name>
</gene>
<feature type="compositionally biased region" description="Pro residues" evidence="2">
    <location>
        <begin position="1"/>
        <end position="10"/>
    </location>
</feature>
<dbReference type="SUPFAM" id="SSF57756">
    <property type="entry name" value="Retrovirus zinc finger-like domains"/>
    <property type="match status" value="1"/>
</dbReference>
<comment type="caution">
    <text evidence="4">The sequence shown here is derived from an EMBL/GenBank/DDBJ whole genome shotgun (WGS) entry which is preliminary data.</text>
</comment>
<evidence type="ECO:0000259" key="3">
    <source>
        <dbReference type="PROSITE" id="PS50158"/>
    </source>
</evidence>
<evidence type="ECO:0000256" key="1">
    <source>
        <dbReference type="PROSITE-ProRule" id="PRU00047"/>
    </source>
</evidence>
<keyword evidence="1" id="KW-0862">Zinc</keyword>
<dbReference type="InterPro" id="IPR001878">
    <property type="entry name" value="Znf_CCHC"/>
</dbReference>
<evidence type="ECO:0000256" key="2">
    <source>
        <dbReference type="SAM" id="MobiDB-lite"/>
    </source>
</evidence>
<keyword evidence="1" id="KW-0863">Zinc-finger</keyword>
<accession>A0ABR2ALS0</accession>
<feature type="region of interest" description="Disordered" evidence="2">
    <location>
        <begin position="1"/>
        <end position="35"/>
    </location>
</feature>
<keyword evidence="1" id="KW-0479">Metal-binding</keyword>
<dbReference type="EMBL" id="JBBPBM010000513">
    <property type="protein sequence ID" value="KAK8494614.1"/>
    <property type="molecule type" value="Genomic_DNA"/>
</dbReference>
<evidence type="ECO:0000313" key="4">
    <source>
        <dbReference type="EMBL" id="KAK8494614.1"/>
    </source>
</evidence>
<dbReference type="Proteomes" id="UP001472677">
    <property type="component" value="Unassembled WGS sequence"/>
</dbReference>
<name>A0ABR2ALS0_9ROSI</name>
<dbReference type="PROSITE" id="PS50158">
    <property type="entry name" value="ZF_CCHC"/>
    <property type="match status" value="1"/>
</dbReference>
<reference evidence="4 5" key="1">
    <citation type="journal article" date="2024" name="G3 (Bethesda)">
        <title>Genome assembly of Hibiscus sabdariffa L. provides insights into metabolisms of medicinal natural products.</title>
        <authorList>
            <person name="Kim T."/>
        </authorList>
    </citation>
    <scope>NUCLEOTIDE SEQUENCE [LARGE SCALE GENOMIC DNA]</scope>
    <source>
        <strain evidence="4">TK-2024</strain>
        <tissue evidence="4">Old leaves</tissue>
    </source>
</reference>
<keyword evidence="5" id="KW-1185">Reference proteome</keyword>
<organism evidence="4 5">
    <name type="scientific">Hibiscus sabdariffa</name>
    <name type="common">roselle</name>
    <dbReference type="NCBI Taxonomy" id="183260"/>
    <lineage>
        <taxon>Eukaryota</taxon>
        <taxon>Viridiplantae</taxon>
        <taxon>Streptophyta</taxon>
        <taxon>Embryophyta</taxon>
        <taxon>Tracheophyta</taxon>
        <taxon>Spermatophyta</taxon>
        <taxon>Magnoliopsida</taxon>
        <taxon>eudicotyledons</taxon>
        <taxon>Gunneridae</taxon>
        <taxon>Pentapetalae</taxon>
        <taxon>rosids</taxon>
        <taxon>malvids</taxon>
        <taxon>Malvales</taxon>
        <taxon>Malvaceae</taxon>
        <taxon>Malvoideae</taxon>
        <taxon>Hibiscus</taxon>
    </lineage>
</organism>